<keyword evidence="2" id="KW-1185">Reference proteome</keyword>
<organism evidence="1 2">
    <name type="scientific">Dubosiella muris</name>
    <dbReference type="NCBI Taxonomy" id="3038133"/>
    <lineage>
        <taxon>Bacteria</taxon>
        <taxon>Bacillati</taxon>
        <taxon>Bacillota</taxon>
        <taxon>Erysipelotrichia</taxon>
        <taxon>Erysipelotrichales</taxon>
        <taxon>Erysipelotrichaceae</taxon>
        <taxon>Dubosiella</taxon>
    </lineage>
</organism>
<evidence type="ECO:0000313" key="1">
    <source>
        <dbReference type="EMBL" id="TGY65185.1"/>
    </source>
</evidence>
<dbReference type="EMBL" id="SRYG01000021">
    <property type="protein sequence ID" value="TGY65185.1"/>
    <property type="molecule type" value="Genomic_DNA"/>
</dbReference>
<protein>
    <submittedName>
        <fullName evidence="1">Ribose 5-phosphate isomerase A</fullName>
        <ecNumber evidence="1">5.3.1.6</ecNumber>
    </submittedName>
</protein>
<proteinExistence type="predicted"/>
<name>A0AC61R5C8_9FIRM</name>
<dbReference type="EC" id="5.3.1.6" evidence="1"/>
<reference evidence="1" key="1">
    <citation type="submission" date="2019-04" db="EMBL/GenBank/DDBJ databases">
        <title>Microbes associate with the intestines of laboratory mice.</title>
        <authorList>
            <person name="Navarre W."/>
            <person name="Wong E."/>
            <person name="Huang K."/>
            <person name="Tropini C."/>
            <person name="Ng K."/>
            <person name="Yu B."/>
        </authorList>
    </citation>
    <scope>NUCLEOTIDE SEQUENCE</scope>
    <source>
        <strain evidence="1">NM09_H32</strain>
    </source>
</reference>
<comment type="caution">
    <text evidence="1">The sequence shown here is derived from an EMBL/GenBank/DDBJ whole genome shotgun (WGS) entry which is preliminary data.</text>
</comment>
<accession>A0AC61R5C8</accession>
<gene>
    <name evidence="1" type="primary">rpiA</name>
    <name evidence="1" type="ORF">E5336_09785</name>
</gene>
<sequence length="230" mass="25050">MGLERQRKLKNRCAKEALGLIEDGMIVGLGGGGTVQCLVELIGEKGLDIQVVSPSFQTASHCVARGLTVVPTWSVENVDIAFDGCDEVDMHLNALKSGGAIHTKEKIIASMAKRYVLLVDESKVFERLPFAHSVTIEIVPESLGYVRKELAKLGADVSMRTSAAKDGYTMSDHGNMIMEAKFDGVEDPKRLNRQLCGITGIVDTSLFVGKVDLVLCVDENGTRWIQEEVK</sequence>
<dbReference type="Proteomes" id="UP000308836">
    <property type="component" value="Unassembled WGS sequence"/>
</dbReference>
<keyword evidence="1" id="KW-0413">Isomerase</keyword>
<evidence type="ECO:0000313" key="2">
    <source>
        <dbReference type="Proteomes" id="UP000308836"/>
    </source>
</evidence>